<dbReference type="EMBL" id="PQNY01000011">
    <property type="protein sequence ID" value="POS01395.1"/>
    <property type="molecule type" value="Genomic_DNA"/>
</dbReference>
<protein>
    <submittedName>
        <fullName evidence="1">Outer membrane receptor protein involved in Fe transport</fullName>
    </submittedName>
</protein>
<dbReference type="Gene3D" id="2.60.40.1120">
    <property type="entry name" value="Carboxypeptidase-like, regulatory domain"/>
    <property type="match status" value="1"/>
</dbReference>
<dbReference type="InterPro" id="IPR008969">
    <property type="entry name" value="CarboxyPept-like_regulatory"/>
</dbReference>
<reference evidence="1 2" key="1">
    <citation type="submission" date="2018-01" db="EMBL/GenBank/DDBJ databases">
        <title>Genomic Encyclopedia of Type Strains, Phase I: the one thousand microbial genomes (KMG-I) project.</title>
        <authorList>
            <person name="Goeker M."/>
        </authorList>
    </citation>
    <scope>NUCLEOTIDE SEQUENCE [LARGE SCALE GENOMIC DNA]</scope>
    <source>
        <strain evidence="1 2">DSM 17960</strain>
    </source>
</reference>
<dbReference type="OrthoDB" id="603275at2"/>
<dbReference type="SUPFAM" id="SSF49464">
    <property type="entry name" value="Carboxypeptidase regulatory domain-like"/>
    <property type="match status" value="1"/>
</dbReference>
<dbReference type="SUPFAM" id="SSF56935">
    <property type="entry name" value="Porins"/>
    <property type="match status" value="1"/>
</dbReference>
<sequence>MPKKLFLFLFFPYIIFSQTLTGKVLDQSTLKPLESANIIAKPLQQKASLKFAIADNLGRYKLELENGIEYEVSVSYISYKEEIFVIQPNSTITNHDFKLVPTGETLKEVIIKHEYKPIDIKKDTLTYDIKAFANGNERKMKEVLEKLPGVEVDKKGNVTVQGKKVTKMLVEGKSFFGGGSKLAVENIPANALDKIEVIDHFNEVGFMKQVSDSEDLAMNVKLKSDKKKFVFGDLEAAAEVANTTGYHLAHAALFYYTPKNNISFIGDINNVGRSTFTFEDLLRFDGGISSFISGRKSLTNLFSFTNDNTDVVQNKSQFGALNYSFTAHKKITISGYSIFSKILLNAFQESNNQYLQSSFSSFENKTLNNSSKSILGITNIKFDFNFSKTSRVFYNIQFQASNNNTDNLLKSVTNTLNTNFQTLSKADNISFKDYFEWHKSYNDNHNTTFVINHAYQKTKPQNHWFTDQPFLSGVIPIVSDAFYVINQTKEIQNHSVDILGKHYWIVNNKNHIYSVFGNNFENTLFSTQEQQVLSTNLVNNFDGFGNRLHYQLNDFYVGLEYKFKLGKWINKPAIYFHKYHLITQQINNNTITKNFWQPQFTSEYEFNKSEKIQFDYKLINSFAEASAYAENYTLQSYNLVYKGNAMLQNEQYHNASLYYNKMNMFRGILMNAYLYFNKKEQTLRNQVVLSGINQINTPVVTNNPETSWRLLTDVSKKIYRFTCKLKTSLSWYNYIQTTNNANFSTNRNNQSIGASVKTAHKKWPDFMLGYTKNFTQLSGLSTSRFSSNEFRAETEITFFKNLIFKVNYVSLSNFENSKSINFFQVTDCSLRYQKKNNPFTFELSVNNVFDTKQKNNYSFSDYIISQQTTYILPRIVLLSLSYKL</sequence>
<comment type="caution">
    <text evidence="1">The sequence shown here is derived from an EMBL/GenBank/DDBJ whole genome shotgun (WGS) entry which is preliminary data.</text>
</comment>
<gene>
    <name evidence="1" type="ORF">Q361_111106</name>
</gene>
<dbReference type="Proteomes" id="UP000237056">
    <property type="component" value="Unassembled WGS sequence"/>
</dbReference>
<keyword evidence="2" id="KW-1185">Reference proteome</keyword>
<dbReference type="Pfam" id="PF13715">
    <property type="entry name" value="CarbopepD_reg_2"/>
    <property type="match status" value="1"/>
</dbReference>
<name>A0A2S4N6Q1_9FLAO</name>
<keyword evidence="1" id="KW-0675">Receptor</keyword>
<accession>A0A2S4N6Q1</accession>
<dbReference type="RefSeq" id="WP_103726495.1">
    <property type="nucleotide sequence ID" value="NZ_PQNY01000011.1"/>
</dbReference>
<proteinExistence type="predicted"/>
<dbReference type="AlphaFoldDB" id="A0A2S4N6Q1"/>
<organism evidence="1 2">
    <name type="scientific">Flavobacterium croceum DSM 17960</name>
    <dbReference type="NCBI Taxonomy" id="1121886"/>
    <lineage>
        <taxon>Bacteria</taxon>
        <taxon>Pseudomonadati</taxon>
        <taxon>Bacteroidota</taxon>
        <taxon>Flavobacteriia</taxon>
        <taxon>Flavobacteriales</taxon>
        <taxon>Flavobacteriaceae</taxon>
        <taxon>Flavobacterium</taxon>
    </lineage>
</organism>
<evidence type="ECO:0000313" key="2">
    <source>
        <dbReference type="Proteomes" id="UP000237056"/>
    </source>
</evidence>
<evidence type="ECO:0000313" key="1">
    <source>
        <dbReference type="EMBL" id="POS01395.1"/>
    </source>
</evidence>